<feature type="disulfide bond" evidence="11">
    <location>
        <begin position="921"/>
        <end position="938"/>
    </location>
</feature>
<evidence type="ECO:0000256" key="4">
    <source>
        <dbReference type="ARBA" id="ARBA00022525"/>
    </source>
</evidence>
<keyword evidence="10" id="KW-0966">Cell projection</keyword>
<proteinExistence type="predicted"/>
<keyword evidence="11" id="KW-1015">Disulfide bond</keyword>
<reference evidence="16" key="4">
    <citation type="submission" date="2025-08" db="UniProtKB">
        <authorList>
            <consortium name="Ensembl"/>
        </authorList>
    </citation>
    <scope>IDENTIFICATION</scope>
</reference>
<dbReference type="InterPro" id="IPR039861">
    <property type="entry name" value="IMPG"/>
</dbReference>
<keyword evidence="8" id="KW-0677">Repeat</keyword>
<dbReference type="PANTHER" id="PTHR12199:SF4">
    <property type="entry name" value="INTERPHOTORECEPTOR MATRIX PROTEOGLYCAN 2"/>
    <property type="match status" value="1"/>
</dbReference>
<keyword evidence="4" id="KW-0964">Secreted</keyword>
<dbReference type="GO" id="GO:0008201">
    <property type="term" value="F:heparin binding"/>
    <property type="evidence" value="ECO:0007669"/>
    <property type="project" value="UniProtKB-KW"/>
</dbReference>
<keyword evidence="13" id="KW-0472">Membrane</keyword>
<reference evidence="17" key="3">
    <citation type="journal article" date="2014" name="Nature">
        <title>Elephant shark genome provides unique insights into gnathostome evolution.</title>
        <authorList>
            <consortium name="International Elephant Shark Genome Sequencing Consortium"/>
            <person name="Venkatesh B."/>
            <person name="Lee A.P."/>
            <person name="Ravi V."/>
            <person name="Maurya A.K."/>
            <person name="Lian M.M."/>
            <person name="Swann J.B."/>
            <person name="Ohta Y."/>
            <person name="Flajnik M.F."/>
            <person name="Sutoh Y."/>
            <person name="Kasahara M."/>
            <person name="Hoon S."/>
            <person name="Gangu V."/>
            <person name="Roy S.W."/>
            <person name="Irimia M."/>
            <person name="Korzh V."/>
            <person name="Kondrychyn I."/>
            <person name="Lim Z.W."/>
            <person name="Tay B.H."/>
            <person name="Tohari S."/>
            <person name="Kong K.W."/>
            <person name="Ho S."/>
            <person name="Lorente-Galdos B."/>
            <person name="Quilez J."/>
            <person name="Marques-Bonet T."/>
            <person name="Raney B.J."/>
            <person name="Ingham P.W."/>
            <person name="Tay A."/>
            <person name="Hillier L.W."/>
            <person name="Minx P."/>
            <person name="Boehm T."/>
            <person name="Wilson R.K."/>
            <person name="Brenner S."/>
            <person name="Warren W.C."/>
        </authorList>
    </citation>
    <scope>NUCLEOTIDE SEQUENCE [LARGE SCALE GENOMIC DNA]</scope>
</reference>
<evidence type="ECO:0000256" key="1">
    <source>
        <dbReference type="ARBA" id="ARBA00004437"/>
    </source>
</evidence>
<feature type="domain" description="EGF-like" evidence="15">
    <location>
        <begin position="912"/>
        <end position="950"/>
    </location>
</feature>
<dbReference type="GO" id="GO:0001917">
    <property type="term" value="C:photoreceptor inner segment"/>
    <property type="evidence" value="ECO:0007669"/>
    <property type="project" value="UniProtKB-SubCell"/>
</dbReference>
<keyword evidence="13" id="KW-0812">Transmembrane</keyword>
<keyword evidence="5" id="KW-0272">Extracellular matrix</keyword>
<keyword evidence="6" id="KW-0358">Heparin-binding</keyword>
<keyword evidence="11" id="KW-0245">EGF-like domain</keyword>
<accession>A0A4W3K733</accession>
<evidence type="ECO:0000259" key="14">
    <source>
        <dbReference type="PROSITE" id="PS50024"/>
    </source>
</evidence>
<dbReference type="GO" id="GO:0005540">
    <property type="term" value="F:hyaluronic acid binding"/>
    <property type="evidence" value="ECO:0007669"/>
    <property type="project" value="TreeGrafter"/>
</dbReference>
<dbReference type="Ensembl" id="ENSCMIT00000048470.1">
    <property type="protein sequence ID" value="ENSCMIP00000047796.1"/>
    <property type="gene ID" value="ENSCMIG00000019556.1"/>
</dbReference>
<feature type="transmembrane region" description="Helical" evidence="13">
    <location>
        <begin position="1002"/>
        <end position="1026"/>
    </location>
</feature>
<dbReference type="SUPFAM" id="SSF82671">
    <property type="entry name" value="SEA domain"/>
    <property type="match status" value="1"/>
</dbReference>
<dbReference type="CDD" id="cd00054">
    <property type="entry name" value="EGF_CA"/>
    <property type="match status" value="1"/>
</dbReference>
<evidence type="ECO:0000256" key="5">
    <source>
        <dbReference type="ARBA" id="ARBA00022530"/>
    </source>
</evidence>
<evidence type="ECO:0000313" key="16">
    <source>
        <dbReference type="Ensembl" id="ENSCMIP00000047796.1"/>
    </source>
</evidence>
<dbReference type="SMART" id="SM00200">
    <property type="entry name" value="SEA"/>
    <property type="match status" value="1"/>
</dbReference>
<feature type="region of interest" description="Disordered" evidence="12">
    <location>
        <begin position="1106"/>
        <end position="1125"/>
    </location>
</feature>
<dbReference type="GeneTree" id="ENSGT00530000063503"/>
<evidence type="ECO:0000256" key="8">
    <source>
        <dbReference type="ARBA" id="ARBA00022737"/>
    </source>
</evidence>
<keyword evidence="7" id="KW-0732">Signal</keyword>
<evidence type="ECO:0000313" key="17">
    <source>
        <dbReference type="Proteomes" id="UP000314986"/>
    </source>
</evidence>
<evidence type="ECO:0000256" key="3">
    <source>
        <dbReference type="ARBA" id="ARBA00004593"/>
    </source>
</evidence>
<dbReference type="GO" id="GO:0001750">
    <property type="term" value="C:photoreceptor outer segment"/>
    <property type="evidence" value="ECO:0007669"/>
    <property type="project" value="UniProtKB-SubCell"/>
</dbReference>
<organism evidence="16 17">
    <name type="scientific">Callorhinchus milii</name>
    <name type="common">Ghost shark</name>
    <dbReference type="NCBI Taxonomy" id="7868"/>
    <lineage>
        <taxon>Eukaryota</taxon>
        <taxon>Metazoa</taxon>
        <taxon>Chordata</taxon>
        <taxon>Craniata</taxon>
        <taxon>Vertebrata</taxon>
        <taxon>Chondrichthyes</taxon>
        <taxon>Holocephali</taxon>
        <taxon>Chimaeriformes</taxon>
        <taxon>Callorhinchidae</taxon>
        <taxon>Callorhinchus</taxon>
    </lineage>
</organism>
<feature type="domain" description="SEA" evidence="14">
    <location>
        <begin position="799"/>
        <end position="912"/>
    </location>
</feature>
<dbReference type="InterPro" id="IPR000742">
    <property type="entry name" value="EGF"/>
</dbReference>
<evidence type="ECO:0000256" key="12">
    <source>
        <dbReference type="SAM" id="MobiDB-lite"/>
    </source>
</evidence>
<sequence length="1125" mass="125847">DVLDETQHLKDFGSLSDHYIQSETGSNLKQRHVIHRKIRSILLPSVIKLCAEETILQAINNHLKYYELRVCQEAVWEAFKIFWDRLPEREEYEMWMNLCEKGTLTIFDIGANFSESEEHQRLIKQVMLHFNLIIKYTSTLHYPSHFNTTLSLPSEITTTDGGCEFHLFLCALDSSQGTNEVEPVTVKSSKEVVEFSIQLVGENYREELANPSTLDHQKMVKDVRAEVTYNPAYFELPAAESVLRPFSNVLVHYAMTFDGSILPIETIDTPSEVQGGLSLEMENENRLLAVYTINDLRDFVAQASHEEKQIGDSLLTFDPETLQLLNGNVIEDFTELNADGVTSQEDASLLPEITSNRILDARLVSYISQALPEKVPVQWTPDNVLELTMQTSEATGVYDYYSSDSTSGVQPILDHSTSADLAEKYPVTLKPIKESSPKGQLIAEFTMMGYPSTEASTIQDLTLVSSLLDDSIESPTTKQLVTQSSITEQVNVNSLTADNGMTESPITDQMTMLSTGERIIIESPTHEHEVTEPVTVRNTATDISIVGQFITEPVIEHVVSKPSSLDQIIPESPTMWQLVTEFSDVEELMIEPHTIPQPVTGLSNSLWADTELTTVSLDKSISEPSNEILPITESSNEILPFRKSSSLPHTVVSNIIVAELTTPDFHSVTASAMVEPFTQTIATHPVMTLSTVVDLTTAASTTVKILAESSPVDHHDLIVVEYSEMKPTKIHSSITQDIEENDDVHSEVQDISTELEHSDLIYHQEEADNHDEMASGYTELAIAIPTNKAMISNNTMSKRALIVFFSLRVTNMVFSDDLFNKSSPEYKALEQQFLELLVPYLQLNLTGFKYLEILNFRNGSIVVNSRMKFAKPVPQSATNAVYLILEDFCNTAYQTMNLAIDRYSLDVESGVQADPCKFQACNEFSECLVNQWTGEAECVCNPGYLSMDSLPCQSICEIDTTFCLNDGKCDNIPHHGAICRCRVGENWWYRGEHCEEYVSEPLVVGIAIASVAGFLLVASAVIFFLAKTVREQIFKSDTRGSSGRSDSLASVENGTKYNPMYESDATTGYSHYYRRYPHLSSYSSTSPEASTDFSSDEIRHIYEHSELSKEVGMETTQGKWEDTVE</sequence>
<comment type="subcellular location">
    <subcellularLocation>
        <location evidence="2">Cell projection</location>
        <location evidence="2">Cilium</location>
        <location evidence="2">Photoreceptor outer segment</location>
    </subcellularLocation>
    <subcellularLocation>
        <location evidence="1">Photoreceptor inner segment</location>
    </subcellularLocation>
    <subcellularLocation>
        <location evidence="3">Secreted</location>
        <location evidence="3">Extracellular space</location>
        <location evidence="3">Extracellular matrix</location>
        <location evidence="3">Interphotoreceptor matrix</location>
    </subcellularLocation>
</comment>
<reference evidence="16" key="5">
    <citation type="submission" date="2025-09" db="UniProtKB">
        <authorList>
            <consortium name="Ensembl"/>
        </authorList>
    </citation>
    <scope>IDENTIFICATION</scope>
</reference>
<dbReference type="Proteomes" id="UP000314986">
    <property type="component" value="Unassembled WGS sequence"/>
</dbReference>
<dbReference type="PROSITE" id="PS50024">
    <property type="entry name" value="SEA"/>
    <property type="match status" value="1"/>
</dbReference>
<evidence type="ECO:0000256" key="6">
    <source>
        <dbReference type="ARBA" id="ARBA00022674"/>
    </source>
</evidence>
<evidence type="ECO:0000256" key="7">
    <source>
        <dbReference type="ARBA" id="ARBA00022729"/>
    </source>
</evidence>
<dbReference type="Gene3D" id="3.30.70.960">
    <property type="entry name" value="SEA domain"/>
    <property type="match status" value="1"/>
</dbReference>
<dbReference type="GO" id="GO:0007601">
    <property type="term" value="P:visual perception"/>
    <property type="evidence" value="ECO:0007669"/>
    <property type="project" value="InterPro"/>
</dbReference>
<evidence type="ECO:0000256" key="13">
    <source>
        <dbReference type="SAM" id="Phobius"/>
    </source>
</evidence>
<evidence type="ECO:0000259" key="15">
    <source>
        <dbReference type="PROSITE" id="PS50026"/>
    </source>
</evidence>
<evidence type="ECO:0000256" key="11">
    <source>
        <dbReference type="PROSITE-ProRule" id="PRU00076"/>
    </source>
</evidence>
<dbReference type="InParanoid" id="A0A4W3K733"/>
<keyword evidence="13" id="KW-1133">Transmembrane helix</keyword>
<evidence type="ECO:0008006" key="18">
    <source>
        <dbReference type="Google" id="ProtNLM"/>
    </source>
</evidence>
<dbReference type="Gene3D" id="2.10.25.10">
    <property type="entry name" value="Laminin"/>
    <property type="match status" value="1"/>
</dbReference>
<dbReference type="PANTHER" id="PTHR12199">
    <property type="entry name" value="INTERPHOTORECEPTOR MATRIX PROTEOGLYCAN"/>
    <property type="match status" value="1"/>
</dbReference>
<dbReference type="InterPro" id="IPR000082">
    <property type="entry name" value="SEA_dom"/>
</dbReference>
<dbReference type="GO" id="GO:0033165">
    <property type="term" value="C:interphotoreceptor matrix"/>
    <property type="evidence" value="ECO:0007669"/>
    <property type="project" value="UniProtKB-SubCell"/>
</dbReference>
<dbReference type="AlphaFoldDB" id="A0A4W3K733"/>
<keyword evidence="9" id="KW-0325">Glycoprotein</keyword>
<dbReference type="STRING" id="7868.ENSCMIP00000047796"/>
<evidence type="ECO:0000256" key="9">
    <source>
        <dbReference type="ARBA" id="ARBA00023180"/>
    </source>
</evidence>
<name>A0A4W3K733_CALMI</name>
<dbReference type="PROSITE" id="PS50026">
    <property type="entry name" value="EGF_3"/>
    <property type="match status" value="2"/>
</dbReference>
<reference evidence="17" key="1">
    <citation type="journal article" date="2006" name="Science">
        <title>Ancient noncoding elements conserved in the human genome.</title>
        <authorList>
            <person name="Venkatesh B."/>
            <person name="Kirkness E.F."/>
            <person name="Loh Y.H."/>
            <person name="Halpern A.L."/>
            <person name="Lee A.P."/>
            <person name="Johnson J."/>
            <person name="Dandona N."/>
            <person name="Viswanathan L.D."/>
            <person name="Tay A."/>
            <person name="Venter J.C."/>
            <person name="Strausberg R.L."/>
            <person name="Brenner S."/>
        </authorList>
    </citation>
    <scope>NUCLEOTIDE SEQUENCE [LARGE SCALE GENOMIC DNA]</scope>
</reference>
<protein>
    <recommendedName>
        <fullName evidence="18">Interphotoreceptor matrix proteoglycan 2</fullName>
    </recommendedName>
</protein>
<reference evidence="17" key="2">
    <citation type="journal article" date="2007" name="PLoS Biol.">
        <title>Survey sequencing and comparative analysis of the elephant shark (Callorhinchus milii) genome.</title>
        <authorList>
            <person name="Venkatesh B."/>
            <person name="Kirkness E.F."/>
            <person name="Loh Y.H."/>
            <person name="Halpern A.L."/>
            <person name="Lee A.P."/>
            <person name="Johnson J."/>
            <person name="Dandona N."/>
            <person name="Viswanathan L.D."/>
            <person name="Tay A."/>
            <person name="Venter J.C."/>
            <person name="Strausberg R.L."/>
            <person name="Brenner S."/>
        </authorList>
    </citation>
    <scope>NUCLEOTIDE SEQUENCE [LARGE SCALE GENOMIC DNA]</scope>
</reference>
<evidence type="ECO:0000256" key="2">
    <source>
        <dbReference type="ARBA" id="ARBA00004504"/>
    </source>
</evidence>
<dbReference type="Pfam" id="PF01390">
    <property type="entry name" value="SEA"/>
    <property type="match status" value="1"/>
</dbReference>
<comment type="caution">
    <text evidence="11">Lacks conserved residue(s) required for the propagation of feature annotation.</text>
</comment>
<keyword evidence="17" id="KW-1185">Reference proteome</keyword>
<dbReference type="FunCoup" id="A0A4W3K733">
    <property type="interactions" value="15"/>
</dbReference>
<feature type="domain" description="EGF-like" evidence="15">
    <location>
        <begin position="953"/>
        <end position="995"/>
    </location>
</feature>
<evidence type="ECO:0000256" key="10">
    <source>
        <dbReference type="ARBA" id="ARBA00023273"/>
    </source>
</evidence>
<dbReference type="InterPro" id="IPR036364">
    <property type="entry name" value="SEA_dom_sf"/>
</dbReference>